<comment type="caution">
    <text evidence="1">The sequence shown here is derived from an EMBL/GenBank/DDBJ whole genome shotgun (WGS) entry which is preliminary data.</text>
</comment>
<proteinExistence type="predicted"/>
<evidence type="ECO:0000313" key="1">
    <source>
        <dbReference type="EMBL" id="KIL96846.1"/>
    </source>
</evidence>
<dbReference type="RefSeq" id="WP_009868871.1">
    <property type="nucleotide sequence ID" value="NZ_JXSL01000034.1"/>
</dbReference>
<dbReference type="EMBL" id="JXSL01000034">
    <property type="protein sequence ID" value="KIL96846.1"/>
    <property type="molecule type" value="Genomic_DNA"/>
</dbReference>
<dbReference type="InterPro" id="IPR016024">
    <property type="entry name" value="ARM-type_fold"/>
</dbReference>
<dbReference type="AlphaFoldDB" id="A0A0C2UVI9"/>
<dbReference type="STRING" id="272627.CCC_01712"/>
<keyword evidence="2" id="KW-1185">Reference proteome</keyword>
<evidence type="ECO:0000313" key="2">
    <source>
        <dbReference type="Proteomes" id="UP000031971"/>
    </source>
</evidence>
<dbReference type="InterPro" id="IPR019285">
    <property type="entry name" value="DUF2336"/>
</dbReference>
<dbReference type="InterPro" id="IPR011989">
    <property type="entry name" value="ARM-like"/>
</dbReference>
<dbReference type="Pfam" id="PF10098">
    <property type="entry name" value="DUF2336"/>
    <property type="match status" value="1"/>
</dbReference>
<organism evidence="1 2">
    <name type="scientific">Paramagnetospirillum magnetotacticum MS-1</name>
    <dbReference type="NCBI Taxonomy" id="272627"/>
    <lineage>
        <taxon>Bacteria</taxon>
        <taxon>Pseudomonadati</taxon>
        <taxon>Pseudomonadota</taxon>
        <taxon>Alphaproteobacteria</taxon>
        <taxon>Rhodospirillales</taxon>
        <taxon>Magnetospirillaceae</taxon>
        <taxon>Paramagnetospirillum</taxon>
    </lineage>
</organism>
<dbReference type="Proteomes" id="UP000031971">
    <property type="component" value="Unassembled WGS sequence"/>
</dbReference>
<name>A0A0C2UVI9_PARME</name>
<dbReference type="OrthoDB" id="7888976at2"/>
<gene>
    <name evidence="1" type="ORF">CCC_01712</name>
</gene>
<dbReference type="Gene3D" id="1.25.10.10">
    <property type="entry name" value="Leucine-rich Repeat Variant"/>
    <property type="match status" value="1"/>
</dbReference>
<dbReference type="SUPFAM" id="SSF48371">
    <property type="entry name" value="ARM repeat"/>
    <property type="match status" value="1"/>
</dbReference>
<accession>A0A0C2UVI9</accession>
<reference evidence="1 2" key="1">
    <citation type="submission" date="2015-01" db="EMBL/GenBank/DDBJ databases">
        <title>Genome Sequence of Magnetospirillum magnetotacticum Strain MS-1.</title>
        <authorList>
            <person name="Marinov G.K."/>
            <person name="Smalley M.D."/>
            <person name="DeSalvo G."/>
        </authorList>
    </citation>
    <scope>NUCLEOTIDE SEQUENCE [LARGE SCALE GENOMIC DNA]</scope>
    <source>
        <strain evidence="1 2">MS-1</strain>
    </source>
</reference>
<sequence>MTGFLKKLFGGGRKGPLDYEQAKELAAHSDSKVRAELAAREDIKAEILYFLAEDTDVEVRRQVAANPHAPAQANLLLASDQSDAVRGDLAAKIARVAPGLSAHEQDRLRRMTFESLEMLARDQIPKVRQILSEALQDVANAPPDVIRRLARDAELVVAGPVLQFSPVLTDEDLLEIIGAGPIPGALACISRRSVVNVKVADAIAATDDVDAIAVLLGNPSAQIREETLDRLADRAADIEAWHRPMIERPQLSARTAQKLARFVAANLLQTLAARHDLDAEAMAAVAAVVSRRIGEIEDDAGAKGEAKRDADEAAALQRAHALHAAGHLDETAVDTALSSGDYAFVSAALAVLSGLPPKAVRKVVYTKSAKGMVAVTWKAGLSAGFGGQLQSKLLRLPPSKVLAPMQGDHPLSAAEMEWQLEFFGAGD</sequence>
<protein>
    <recommendedName>
        <fullName evidence="3">DUF2336 domain-containing protein</fullName>
    </recommendedName>
</protein>
<evidence type="ECO:0008006" key="3">
    <source>
        <dbReference type="Google" id="ProtNLM"/>
    </source>
</evidence>